<gene>
    <name evidence="3" type="ORF">NCTC13043_01687</name>
</gene>
<feature type="chain" id="PRO_5016780868" description="Serum opacity factor" evidence="2">
    <location>
        <begin position="24"/>
        <end position="153"/>
    </location>
</feature>
<evidence type="ECO:0000313" key="3">
    <source>
        <dbReference type="EMBL" id="SUC13063.1"/>
    </source>
</evidence>
<feature type="compositionally biased region" description="Polar residues" evidence="1">
    <location>
        <begin position="133"/>
        <end position="142"/>
    </location>
</feature>
<sequence length="153" mass="17144">MKIKIICTLLFFLFIGIGTRMCAQTNAVLNYPMPAKKQVSTQKQIKQYTGTEVKRHTYNTIDNNINTTDTILHKKNTSEEKIKQGLSTIGDGMELFMERESEAIGRIAGKAEKNGKKFLKKISDAGKRFGNKLGTTLNNASDAVSDRQINKKK</sequence>
<dbReference type="AlphaFoldDB" id="A0A379F3S2"/>
<proteinExistence type="predicted"/>
<evidence type="ECO:0000256" key="1">
    <source>
        <dbReference type="SAM" id="MobiDB-lite"/>
    </source>
</evidence>
<evidence type="ECO:0000313" key="4">
    <source>
        <dbReference type="Proteomes" id="UP000254235"/>
    </source>
</evidence>
<dbReference type="GeneID" id="78571355"/>
<name>A0A379F3S2_9BACT</name>
<feature type="region of interest" description="Disordered" evidence="1">
    <location>
        <begin position="130"/>
        <end position="153"/>
    </location>
</feature>
<protein>
    <recommendedName>
        <fullName evidence="5">Serum opacity factor</fullName>
    </recommendedName>
</protein>
<evidence type="ECO:0000256" key="2">
    <source>
        <dbReference type="SAM" id="SignalP"/>
    </source>
</evidence>
<feature type="signal peptide" evidence="2">
    <location>
        <begin position="1"/>
        <end position="23"/>
    </location>
</feature>
<dbReference type="RefSeq" id="WP_115083667.1">
    <property type="nucleotide sequence ID" value="NZ_CBDEOI010000098.1"/>
</dbReference>
<dbReference type="EMBL" id="UGTP01000001">
    <property type="protein sequence ID" value="SUC13063.1"/>
    <property type="molecule type" value="Genomic_DNA"/>
</dbReference>
<organism evidence="3 4">
    <name type="scientific">Prevotella pallens</name>
    <dbReference type="NCBI Taxonomy" id="60133"/>
    <lineage>
        <taxon>Bacteria</taxon>
        <taxon>Pseudomonadati</taxon>
        <taxon>Bacteroidota</taxon>
        <taxon>Bacteroidia</taxon>
        <taxon>Bacteroidales</taxon>
        <taxon>Prevotellaceae</taxon>
        <taxon>Prevotella</taxon>
    </lineage>
</organism>
<feature type="compositionally biased region" description="Basic and acidic residues" evidence="1">
    <location>
        <begin position="144"/>
        <end position="153"/>
    </location>
</feature>
<accession>A0A379F3S2</accession>
<dbReference type="OrthoDB" id="1072625at2"/>
<dbReference type="Proteomes" id="UP000254235">
    <property type="component" value="Unassembled WGS sequence"/>
</dbReference>
<reference evidence="3 4" key="1">
    <citation type="submission" date="2018-06" db="EMBL/GenBank/DDBJ databases">
        <authorList>
            <consortium name="Pathogen Informatics"/>
            <person name="Doyle S."/>
        </authorList>
    </citation>
    <scope>NUCLEOTIDE SEQUENCE [LARGE SCALE GENOMIC DNA]</scope>
    <source>
        <strain evidence="3 4">NCTC13043</strain>
    </source>
</reference>
<evidence type="ECO:0008006" key="5">
    <source>
        <dbReference type="Google" id="ProtNLM"/>
    </source>
</evidence>
<keyword evidence="2" id="KW-0732">Signal</keyword>